<feature type="compositionally biased region" description="Low complexity" evidence="1">
    <location>
        <begin position="8"/>
        <end position="30"/>
    </location>
</feature>
<name>A0A0F9HP46_9ZZZZ</name>
<accession>A0A0F9HP46</accession>
<gene>
    <name evidence="2" type="ORF">LCGC14_1679580</name>
</gene>
<reference evidence="2" key="1">
    <citation type="journal article" date="2015" name="Nature">
        <title>Complex archaea that bridge the gap between prokaryotes and eukaryotes.</title>
        <authorList>
            <person name="Spang A."/>
            <person name="Saw J.H."/>
            <person name="Jorgensen S.L."/>
            <person name="Zaremba-Niedzwiedzka K."/>
            <person name="Martijn J."/>
            <person name="Lind A.E."/>
            <person name="van Eijk R."/>
            <person name="Schleper C."/>
            <person name="Guy L."/>
            <person name="Ettema T.J."/>
        </authorList>
    </citation>
    <scope>NUCLEOTIDE SEQUENCE</scope>
</reference>
<evidence type="ECO:0000313" key="2">
    <source>
        <dbReference type="EMBL" id="KKM17056.1"/>
    </source>
</evidence>
<protein>
    <submittedName>
        <fullName evidence="2">Uncharacterized protein</fullName>
    </submittedName>
</protein>
<comment type="caution">
    <text evidence="2">The sequence shown here is derived from an EMBL/GenBank/DDBJ whole genome shotgun (WGS) entry which is preliminary data.</text>
</comment>
<proteinExistence type="predicted"/>
<organism evidence="2">
    <name type="scientific">marine sediment metagenome</name>
    <dbReference type="NCBI Taxonomy" id="412755"/>
    <lineage>
        <taxon>unclassified sequences</taxon>
        <taxon>metagenomes</taxon>
        <taxon>ecological metagenomes</taxon>
    </lineage>
</organism>
<feature type="region of interest" description="Disordered" evidence="1">
    <location>
        <begin position="1"/>
        <end position="34"/>
    </location>
</feature>
<evidence type="ECO:0000256" key="1">
    <source>
        <dbReference type="SAM" id="MobiDB-lite"/>
    </source>
</evidence>
<sequence length="275" mass="31117">MTEIMDATQTEPTQETSTEQTSTEQEQTPTNWYGEEHNDLVKAKGWDVNGFLKSYKELEKFKGVGEHLLIPESAEDADGWNKIYTQLGRPESSEKYTFTNETGVKISDELMAGFKKFAFVEGYTQKQLAGAIQFQLEAVKASEEVDRTQREQLREENVSNMKQKWQDGYEPTIIKIDNIAEKLGIKSYFEDLGIDKEPEIVNMLLTIANSDSDSQLTTTGHTPPASKTLQERLKDVMASDAHKNEFHVDHKKAQAEFLDINMQIANSGQGIAPRE</sequence>
<dbReference type="EMBL" id="LAZR01014534">
    <property type="protein sequence ID" value="KKM17056.1"/>
    <property type="molecule type" value="Genomic_DNA"/>
</dbReference>
<dbReference type="AlphaFoldDB" id="A0A0F9HP46"/>